<comment type="similarity">
    <text evidence="1 4">Belongs to the bacterial histone-like protein family.</text>
</comment>
<dbReference type="SUPFAM" id="SSF47729">
    <property type="entry name" value="IHF-like DNA-binding proteins"/>
    <property type="match status" value="1"/>
</dbReference>
<keyword evidence="2" id="KW-0226">DNA condensation</keyword>
<keyword evidence="6" id="KW-1185">Reference proteome</keyword>
<dbReference type="InterPro" id="IPR010992">
    <property type="entry name" value="IHF-like_DNA-bd_dom_sf"/>
</dbReference>
<dbReference type="GO" id="GO:0030261">
    <property type="term" value="P:chromosome condensation"/>
    <property type="evidence" value="ECO:0007669"/>
    <property type="project" value="UniProtKB-KW"/>
</dbReference>
<dbReference type="CDD" id="cd13836">
    <property type="entry name" value="IHF_B"/>
    <property type="match status" value="1"/>
</dbReference>
<comment type="caution">
    <text evidence="5">The sequence shown here is derived from an EMBL/GenBank/DDBJ whole genome shotgun (WGS) entry which is preliminary data.</text>
</comment>
<dbReference type="GO" id="GO:0003677">
    <property type="term" value="F:DNA binding"/>
    <property type="evidence" value="ECO:0007669"/>
    <property type="project" value="UniProtKB-KW"/>
</dbReference>
<evidence type="ECO:0000256" key="1">
    <source>
        <dbReference type="ARBA" id="ARBA00010529"/>
    </source>
</evidence>
<proteinExistence type="inferred from homology"/>
<dbReference type="PRINTS" id="PR01727">
    <property type="entry name" value="DNABINDINGHU"/>
</dbReference>
<organism evidence="5 6">
    <name type="scientific">Holospora curviuscula</name>
    <dbReference type="NCBI Taxonomy" id="1082868"/>
    <lineage>
        <taxon>Bacteria</taxon>
        <taxon>Pseudomonadati</taxon>
        <taxon>Pseudomonadota</taxon>
        <taxon>Alphaproteobacteria</taxon>
        <taxon>Holosporales</taxon>
        <taxon>Holosporaceae</taxon>
        <taxon>Holospora</taxon>
    </lineage>
</organism>
<accession>A0A2S5R874</accession>
<reference evidence="5 6" key="1">
    <citation type="submission" date="2017-11" db="EMBL/GenBank/DDBJ databases">
        <title>Comparative genomic analysis of Holospora spp., intranuclear symbionts of paramecia.</title>
        <authorList>
            <person name="Garushyants S.K."/>
            <person name="Beliavskaya A."/>
            <person name="Malko D.B."/>
            <person name="Logacheva M.D."/>
            <person name="Rautian M.S."/>
            <person name="Gelfand M.S."/>
        </authorList>
    </citation>
    <scope>NUCLEOTIDE SEQUENCE [LARGE SCALE GENOMIC DNA]</scope>
    <source>
        <strain evidence="6">02AZ16</strain>
    </source>
</reference>
<dbReference type="AlphaFoldDB" id="A0A2S5R874"/>
<dbReference type="GO" id="GO:0005829">
    <property type="term" value="C:cytosol"/>
    <property type="evidence" value="ECO:0007669"/>
    <property type="project" value="TreeGrafter"/>
</dbReference>
<evidence type="ECO:0000313" key="6">
    <source>
        <dbReference type="Proteomes" id="UP000239425"/>
    </source>
</evidence>
<keyword evidence="3" id="KW-0238">DNA-binding</keyword>
<dbReference type="Gene3D" id="4.10.520.10">
    <property type="entry name" value="IHF-like DNA-binding proteins"/>
    <property type="match status" value="1"/>
</dbReference>
<dbReference type="SMART" id="SM00411">
    <property type="entry name" value="BHL"/>
    <property type="match status" value="1"/>
</dbReference>
<gene>
    <name evidence="5" type="ORF">HCUR_01010</name>
</gene>
<dbReference type="RefSeq" id="WP_165780774.1">
    <property type="nucleotide sequence ID" value="NZ_PHHC01000095.1"/>
</dbReference>
<dbReference type="EMBL" id="PHHC01000095">
    <property type="protein sequence ID" value="PPE03539.1"/>
    <property type="molecule type" value="Genomic_DNA"/>
</dbReference>
<evidence type="ECO:0000313" key="5">
    <source>
        <dbReference type="EMBL" id="PPE03539.1"/>
    </source>
</evidence>
<evidence type="ECO:0000256" key="4">
    <source>
        <dbReference type="RuleBase" id="RU003939"/>
    </source>
</evidence>
<dbReference type="PANTHER" id="PTHR33175">
    <property type="entry name" value="DNA-BINDING PROTEIN HU"/>
    <property type="match status" value="1"/>
</dbReference>
<dbReference type="Proteomes" id="UP000239425">
    <property type="component" value="Unassembled WGS sequence"/>
</dbReference>
<name>A0A2S5R874_9PROT</name>
<protein>
    <submittedName>
        <fullName evidence="5">Integration host factor subunit beta</fullName>
    </submittedName>
</protein>
<sequence>MTKKDIILEICKETPHISQQFIEEVVDLFFTELSMCLSKEGSVELRGFGNFVCKKRLAYMGVNPKSQERIYVPSKKIIIFKPSHSLKKALIYHQVEKKKFLSEIYKDWSRFKR</sequence>
<evidence type="ECO:0000256" key="2">
    <source>
        <dbReference type="ARBA" id="ARBA00023067"/>
    </source>
</evidence>
<dbReference type="InterPro" id="IPR000119">
    <property type="entry name" value="Hist_DNA-bd"/>
</dbReference>
<evidence type="ECO:0000256" key="3">
    <source>
        <dbReference type="ARBA" id="ARBA00023125"/>
    </source>
</evidence>
<dbReference type="GO" id="GO:0030527">
    <property type="term" value="F:structural constituent of chromatin"/>
    <property type="evidence" value="ECO:0007669"/>
    <property type="project" value="InterPro"/>
</dbReference>
<dbReference type="PANTHER" id="PTHR33175:SF3">
    <property type="entry name" value="DNA-BINDING PROTEIN HU-BETA"/>
    <property type="match status" value="1"/>
</dbReference>
<dbReference type="Pfam" id="PF00216">
    <property type="entry name" value="Bac_DNA_binding"/>
    <property type="match status" value="1"/>
</dbReference>